<gene>
    <name evidence="1" type="ORF">MPH_13722</name>
</gene>
<dbReference type="HOGENOM" id="CLU_009123_4_10_1"/>
<organism evidence="1 2">
    <name type="scientific">Macrophomina phaseolina (strain MS6)</name>
    <name type="common">Charcoal rot fungus</name>
    <dbReference type="NCBI Taxonomy" id="1126212"/>
    <lineage>
        <taxon>Eukaryota</taxon>
        <taxon>Fungi</taxon>
        <taxon>Dikarya</taxon>
        <taxon>Ascomycota</taxon>
        <taxon>Pezizomycotina</taxon>
        <taxon>Dothideomycetes</taxon>
        <taxon>Dothideomycetes incertae sedis</taxon>
        <taxon>Botryosphaeriales</taxon>
        <taxon>Botryosphaeriaceae</taxon>
        <taxon>Macrophomina</taxon>
    </lineage>
</organism>
<evidence type="ECO:0000313" key="2">
    <source>
        <dbReference type="Proteomes" id="UP000007129"/>
    </source>
</evidence>
<comment type="caution">
    <text evidence="1">The sequence shown here is derived from an EMBL/GenBank/DDBJ whole genome shotgun (WGS) entry which is preliminary data.</text>
</comment>
<dbReference type="EMBL" id="AHHD01000731">
    <property type="protein sequence ID" value="EKG09264.1"/>
    <property type="molecule type" value="Genomic_DNA"/>
</dbReference>
<reference evidence="1 2" key="1">
    <citation type="journal article" date="2012" name="BMC Genomics">
        <title>Tools to kill: Genome of one of the most destructive plant pathogenic fungi Macrophomina phaseolina.</title>
        <authorList>
            <person name="Islam M.S."/>
            <person name="Haque M.S."/>
            <person name="Islam M.M."/>
            <person name="Emdad E.M."/>
            <person name="Halim A."/>
            <person name="Hossen Q.M.M."/>
            <person name="Hossain M.Z."/>
            <person name="Ahmed B."/>
            <person name="Rahim S."/>
            <person name="Rahman M.S."/>
            <person name="Alam M.M."/>
            <person name="Hou S."/>
            <person name="Wan X."/>
            <person name="Saito J.A."/>
            <person name="Alam M."/>
        </authorList>
    </citation>
    <scope>NUCLEOTIDE SEQUENCE [LARGE SCALE GENOMIC DNA]</scope>
    <source>
        <strain evidence="1 2">MS6</strain>
    </source>
</reference>
<proteinExistence type="predicted"/>
<name>K2RGN6_MACPH</name>
<evidence type="ECO:0000313" key="1">
    <source>
        <dbReference type="EMBL" id="EKG09264.1"/>
    </source>
</evidence>
<protein>
    <submittedName>
        <fullName evidence="1">Putative transposase</fullName>
    </submittedName>
</protein>
<dbReference type="AlphaFoldDB" id="K2RGN6"/>
<sequence>MLISNQTYYSTANSYDVRMLHAIEMGWFIIDKYYTMAEDVPVYSAALLLHPSRRDAYIKKNWPDEWYEGAVGGAREIWEEEYNVDLPNDHPAVPEPVVAPIKHKDNQLALLMKDMEVKAAISRDEDSFMSFITSQPIAIDSGKNILWGPKDMLMG</sequence>
<dbReference type="InParanoid" id="K2RGN6"/>
<accession>K2RGN6</accession>
<dbReference type="OrthoDB" id="3935139at2759"/>
<dbReference type="Proteomes" id="UP000007129">
    <property type="component" value="Unassembled WGS sequence"/>
</dbReference>
<dbReference type="VEuPathDB" id="FungiDB:MPH_13722"/>